<keyword evidence="1" id="KW-0472">Membrane</keyword>
<feature type="transmembrane region" description="Helical" evidence="1">
    <location>
        <begin position="15"/>
        <end position="35"/>
    </location>
</feature>
<dbReference type="EMBL" id="GBXM01012286">
    <property type="protein sequence ID" value="JAH96291.1"/>
    <property type="molecule type" value="Transcribed_RNA"/>
</dbReference>
<accession>A0A0E9X1H7</accession>
<reference evidence="2" key="1">
    <citation type="submission" date="2014-11" db="EMBL/GenBank/DDBJ databases">
        <authorList>
            <person name="Amaro Gonzalez C."/>
        </authorList>
    </citation>
    <scope>NUCLEOTIDE SEQUENCE</scope>
</reference>
<proteinExistence type="predicted"/>
<keyword evidence="1" id="KW-1133">Transmembrane helix</keyword>
<name>A0A0E9X1H7_ANGAN</name>
<organism evidence="2">
    <name type="scientific">Anguilla anguilla</name>
    <name type="common">European freshwater eel</name>
    <name type="synonym">Muraena anguilla</name>
    <dbReference type="NCBI Taxonomy" id="7936"/>
    <lineage>
        <taxon>Eukaryota</taxon>
        <taxon>Metazoa</taxon>
        <taxon>Chordata</taxon>
        <taxon>Craniata</taxon>
        <taxon>Vertebrata</taxon>
        <taxon>Euteleostomi</taxon>
        <taxon>Actinopterygii</taxon>
        <taxon>Neopterygii</taxon>
        <taxon>Teleostei</taxon>
        <taxon>Anguilliformes</taxon>
        <taxon>Anguillidae</taxon>
        <taxon>Anguilla</taxon>
    </lineage>
</organism>
<evidence type="ECO:0000256" key="1">
    <source>
        <dbReference type="SAM" id="Phobius"/>
    </source>
</evidence>
<evidence type="ECO:0000313" key="2">
    <source>
        <dbReference type="EMBL" id="JAH96291.1"/>
    </source>
</evidence>
<reference evidence="2" key="2">
    <citation type="journal article" date="2015" name="Fish Shellfish Immunol.">
        <title>Early steps in the European eel (Anguilla anguilla)-Vibrio vulnificus interaction in the gills: Role of the RtxA13 toxin.</title>
        <authorList>
            <person name="Callol A."/>
            <person name="Pajuelo D."/>
            <person name="Ebbesson L."/>
            <person name="Teles M."/>
            <person name="MacKenzie S."/>
            <person name="Amaro C."/>
        </authorList>
    </citation>
    <scope>NUCLEOTIDE SEQUENCE</scope>
</reference>
<sequence length="53" mass="6218">MIKALISTRSVSSTVYIYSSFNVVCIIFNSLHFYCRKHCKGRYTIDNYSLIFN</sequence>
<keyword evidence="1" id="KW-0812">Transmembrane</keyword>
<protein>
    <submittedName>
        <fullName evidence="2">Uncharacterized protein</fullName>
    </submittedName>
</protein>
<dbReference type="AlphaFoldDB" id="A0A0E9X1H7"/>